<evidence type="ECO:0000313" key="5">
    <source>
        <dbReference type="EMBL" id="OGE78979.1"/>
    </source>
</evidence>
<evidence type="ECO:0000259" key="4">
    <source>
        <dbReference type="PROSITE" id="PS50110"/>
    </source>
</evidence>
<dbReference type="EMBL" id="MFEK01000010">
    <property type="protein sequence ID" value="OGE78979.1"/>
    <property type="molecule type" value="Genomic_DNA"/>
</dbReference>
<dbReference type="InterPro" id="IPR011006">
    <property type="entry name" value="CheY-like_superfamily"/>
</dbReference>
<dbReference type="SUPFAM" id="SSF52172">
    <property type="entry name" value="CheY-like"/>
    <property type="match status" value="1"/>
</dbReference>
<gene>
    <name evidence="5" type="ORF">A2751_00755</name>
</gene>
<dbReference type="InterPro" id="IPR050595">
    <property type="entry name" value="Bact_response_regulator"/>
</dbReference>
<keyword evidence="2" id="KW-0902">Two-component regulatory system</keyword>
<dbReference type="PANTHER" id="PTHR44591:SF14">
    <property type="entry name" value="PROTEIN PILG"/>
    <property type="match status" value="1"/>
</dbReference>
<dbReference type="AlphaFoldDB" id="A0A1F5NMR7"/>
<evidence type="ECO:0000256" key="3">
    <source>
        <dbReference type="PROSITE-ProRule" id="PRU00169"/>
    </source>
</evidence>
<feature type="domain" description="Response regulatory" evidence="4">
    <location>
        <begin position="8"/>
        <end position="125"/>
    </location>
</feature>
<dbReference type="Proteomes" id="UP000176864">
    <property type="component" value="Unassembled WGS sequence"/>
</dbReference>
<dbReference type="GO" id="GO:0000160">
    <property type="term" value="P:phosphorelay signal transduction system"/>
    <property type="evidence" value="ECO:0007669"/>
    <property type="project" value="UniProtKB-KW"/>
</dbReference>
<dbReference type="InterPro" id="IPR001789">
    <property type="entry name" value="Sig_transdc_resp-reg_receiver"/>
</dbReference>
<evidence type="ECO:0000256" key="1">
    <source>
        <dbReference type="ARBA" id="ARBA00022553"/>
    </source>
</evidence>
<dbReference type="SMART" id="SM00448">
    <property type="entry name" value="REC"/>
    <property type="match status" value="1"/>
</dbReference>
<dbReference type="PANTHER" id="PTHR44591">
    <property type="entry name" value="STRESS RESPONSE REGULATOR PROTEIN 1"/>
    <property type="match status" value="1"/>
</dbReference>
<reference evidence="5 6" key="1">
    <citation type="journal article" date="2016" name="Nat. Commun.">
        <title>Thousands of microbial genomes shed light on interconnected biogeochemical processes in an aquifer system.</title>
        <authorList>
            <person name="Anantharaman K."/>
            <person name="Brown C.T."/>
            <person name="Hug L.A."/>
            <person name="Sharon I."/>
            <person name="Castelle C.J."/>
            <person name="Probst A.J."/>
            <person name="Thomas B.C."/>
            <person name="Singh A."/>
            <person name="Wilkins M.J."/>
            <person name="Karaoz U."/>
            <person name="Brodie E.L."/>
            <person name="Williams K.H."/>
            <person name="Hubbard S.S."/>
            <person name="Banfield J.F."/>
        </authorList>
    </citation>
    <scope>NUCLEOTIDE SEQUENCE [LARGE SCALE GENOMIC DNA]</scope>
</reference>
<sequence length="135" mass="14961">MRAVLGKKILIVEDEIELLELITRELRQSGLQVAAARNGEEGLEAALAERPDLILTDMLMPVMDGITMLKKIREDASGKNLKAIVLTNLSDSSITVRISEVPGVKLWIKSDLNLAEISKKVLEELRGENKSVREL</sequence>
<dbReference type="Gene3D" id="3.40.50.2300">
    <property type="match status" value="1"/>
</dbReference>
<dbReference type="PROSITE" id="PS50110">
    <property type="entry name" value="RESPONSE_REGULATORY"/>
    <property type="match status" value="1"/>
</dbReference>
<feature type="modified residue" description="4-aspartylphosphate" evidence="3">
    <location>
        <position position="57"/>
    </location>
</feature>
<proteinExistence type="predicted"/>
<keyword evidence="1 3" id="KW-0597">Phosphoprotein</keyword>
<accession>A0A1F5NMR7</accession>
<dbReference type="STRING" id="1817824.A2751_00755"/>
<evidence type="ECO:0000313" key="6">
    <source>
        <dbReference type="Proteomes" id="UP000176864"/>
    </source>
</evidence>
<evidence type="ECO:0000256" key="2">
    <source>
        <dbReference type="ARBA" id="ARBA00023012"/>
    </source>
</evidence>
<organism evidence="5 6">
    <name type="scientific">Candidatus Doudnabacteria bacterium RIFCSPHIGHO2_01_FULL_46_14</name>
    <dbReference type="NCBI Taxonomy" id="1817824"/>
    <lineage>
        <taxon>Bacteria</taxon>
        <taxon>Candidatus Doudnaibacteriota</taxon>
    </lineage>
</organism>
<comment type="caution">
    <text evidence="5">The sequence shown here is derived from an EMBL/GenBank/DDBJ whole genome shotgun (WGS) entry which is preliminary data.</text>
</comment>
<protein>
    <recommendedName>
        <fullName evidence="4">Response regulatory domain-containing protein</fullName>
    </recommendedName>
</protein>
<dbReference type="Pfam" id="PF00072">
    <property type="entry name" value="Response_reg"/>
    <property type="match status" value="1"/>
</dbReference>
<name>A0A1F5NMR7_9BACT</name>